<accession>A0A975PMF4</accession>
<feature type="domain" description="Alcohol dehydrogenase iron-type/glycerol dehydrogenase GldA" evidence="2">
    <location>
        <begin position="9"/>
        <end position="173"/>
    </location>
</feature>
<dbReference type="GO" id="GO:0046872">
    <property type="term" value="F:metal ion binding"/>
    <property type="evidence" value="ECO:0007669"/>
    <property type="project" value="InterPro"/>
</dbReference>
<evidence type="ECO:0000313" key="4">
    <source>
        <dbReference type="EMBL" id="QUJ76743.1"/>
    </source>
</evidence>
<dbReference type="Proteomes" id="UP000683291">
    <property type="component" value="Chromosome 1"/>
</dbReference>
<dbReference type="GO" id="GO:0004022">
    <property type="term" value="F:alcohol dehydrogenase (NAD+) activity"/>
    <property type="evidence" value="ECO:0007669"/>
    <property type="project" value="UniProtKB-EC"/>
</dbReference>
<dbReference type="Gene3D" id="1.20.1090.10">
    <property type="entry name" value="Dehydroquinate synthase-like - alpha domain"/>
    <property type="match status" value="1"/>
</dbReference>
<dbReference type="Pfam" id="PF25137">
    <property type="entry name" value="ADH_Fe_C"/>
    <property type="match status" value="1"/>
</dbReference>
<dbReference type="InterPro" id="IPR001670">
    <property type="entry name" value="ADH_Fe/GldA"/>
</dbReference>
<dbReference type="EMBL" id="CP073581">
    <property type="protein sequence ID" value="QUJ76743.1"/>
    <property type="molecule type" value="Genomic_DNA"/>
</dbReference>
<dbReference type="EC" id="1.1.1.1" evidence="4"/>
<dbReference type="KEGG" id="sual:KDD17_01375"/>
<dbReference type="SUPFAM" id="SSF56796">
    <property type="entry name" value="Dehydroquinate synthase-like"/>
    <property type="match status" value="1"/>
</dbReference>
<gene>
    <name evidence="4" type="ORF">KDD17_01375</name>
</gene>
<dbReference type="Gene3D" id="3.40.50.1970">
    <property type="match status" value="1"/>
</dbReference>
<feature type="domain" description="Fe-containing alcohol dehydrogenase-like C-terminal" evidence="3">
    <location>
        <begin position="186"/>
        <end position="341"/>
    </location>
</feature>
<dbReference type="InterPro" id="IPR018211">
    <property type="entry name" value="ADH_Fe_CS"/>
</dbReference>
<dbReference type="PANTHER" id="PTHR11496">
    <property type="entry name" value="ALCOHOL DEHYDROGENASE"/>
    <property type="match status" value="1"/>
</dbReference>
<sequence length="366" mass="37400">MSSFGINSPTRIRFGAGVGQEIATGLPGGPGRVLLVRGASAAADAAARWLKDQDLFEVRVSGEPSVPNLAEAFAAARGTPIRAVVACGGGSVMDTGKALAFALSQGAPLDDNFDRIPAGTLARPPDIPCIAVPTTAGTGAEVTANAVIDIPTRGAKVSLRGTAITPTHAFVDPDLMAGAPRQVVLQSGLDAICQVIEAYTSRHASPFTDALSHPAIARGLRALPAVLDGGPFDEMAWVSLASGLALANGGLGAAHGLASIVGGRFDAPHGGLCGRFLGPTLRETPDLPRVREVLEIMDEALPGRGDPLDRFDAWIDDLGLGRLADWGVAPDAHGDMAALAPDTSSSRKGAAPLDPAAYIRVLRAAQ</sequence>
<dbReference type="AlphaFoldDB" id="A0A975PMF4"/>
<reference evidence="4" key="1">
    <citation type="submission" date="2021-04" db="EMBL/GenBank/DDBJ databases">
        <title>Complete genome sequence for Sulfitobacter sp. strain JK7-1.</title>
        <authorList>
            <person name="Park S.-J."/>
        </authorList>
    </citation>
    <scope>NUCLEOTIDE SEQUENCE</scope>
    <source>
        <strain evidence="4">JK7-1</strain>
    </source>
</reference>
<dbReference type="PROSITE" id="PS00913">
    <property type="entry name" value="ADH_IRON_1"/>
    <property type="match status" value="1"/>
</dbReference>
<proteinExistence type="predicted"/>
<name>A0A975PMF4_9RHOB</name>
<evidence type="ECO:0000313" key="5">
    <source>
        <dbReference type="Proteomes" id="UP000683291"/>
    </source>
</evidence>
<dbReference type="InterPro" id="IPR039697">
    <property type="entry name" value="Alcohol_dehydrogenase_Fe"/>
</dbReference>
<keyword evidence="5" id="KW-1185">Reference proteome</keyword>
<dbReference type="RefSeq" id="WP_212704940.1">
    <property type="nucleotide sequence ID" value="NZ_CP073581.1"/>
</dbReference>
<dbReference type="PANTHER" id="PTHR11496:SF83">
    <property type="entry name" value="HYDROXYACID-OXOACID TRANSHYDROGENASE, MITOCHONDRIAL"/>
    <property type="match status" value="1"/>
</dbReference>
<evidence type="ECO:0000259" key="3">
    <source>
        <dbReference type="Pfam" id="PF25137"/>
    </source>
</evidence>
<organism evidence="4 5">
    <name type="scientific">Sulfitobacter albidus</name>
    <dbReference type="NCBI Taxonomy" id="2829501"/>
    <lineage>
        <taxon>Bacteria</taxon>
        <taxon>Pseudomonadati</taxon>
        <taxon>Pseudomonadota</taxon>
        <taxon>Alphaproteobacteria</taxon>
        <taxon>Rhodobacterales</taxon>
        <taxon>Roseobacteraceae</taxon>
        <taxon>Sulfitobacter</taxon>
    </lineage>
</organism>
<evidence type="ECO:0000256" key="1">
    <source>
        <dbReference type="ARBA" id="ARBA00023002"/>
    </source>
</evidence>
<keyword evidence="1 4" id="KW-0560">Oxidoreductase</keyword>
<protein>
    <submittedName>
        <fullName evidence="4">Iron-containing alcohol dehydrogenase</fullName>
        <ecNumber evidence="4">1.1.1.1</ecNumber>
    </submittedName>
</protein>
<evidence type="ECO:0000259" key="2">
    <source>
        <dbReference type="Pfam" id="PF00465"/>
    </source>
</evidence>
<dbReference type="Pfam" id="PF00465">
    <property type="entry name" value="Fe-ADH"/>
    <property type="match status" value="1"/>
</dbReference>
<dbReference type="InterPro" id="IPR056798">
    <property type="entry name" value="ADH_Fe_C"/>
</dbReference>